<keyword evidence="6" id="KW-0902">Two-component regulatory system</keyword>
<dbReference type="SUPFAM" id="SSF52172">
    <property type="entry name" value="CheY-like"/>
    <property type="match status" value="3"/>
</dbReference>
<evidence type="ECO:0000256" key="5">
    <source>
        <dbReference type="ARBA" id="ARBA00022777"/>
    </source>
</evidence>
<dbReference type="SUPFAM" id="SSF55874">
    <property type="entry name" value="ATPase domain of HSP90 chaperone/DNA topoisomerase II/histidine kinase"/>
    <property type="match status" value="1"/>
</dbReference>
<dbReference type="InterPro" id="IPR011006">
    <property type="entry name" value="CheY-like_superfamily"/>
</dbReference>
<feature type="domain" description="Response regulatory" evidence="11">
    <location>
        <begin position="790"/>
        <end position="906"/>
    </location>
</feature>
<dbReference type="InterPro" id="IPR036890">
    <property type="entry name" value="HATPase_C_sf"/>
</dbReference>
<evidence type="ECO:0000256" key="2">
    <source>
        <dbReference type="ARBA" id="ARBA00012438"/>
    </source>
</evidence>
<dbReference type="InterPro" id="IPR003018">
    <property type="entry name" value="GAF"/>
</dbReference>
<dbReference type="AlphaFoldDB" id="A0A2S7CWQ8"/>
<dbReference type="CDD" id="cd17546">
    <property type="entry name" value="REC_hyHK_CKI1_RcsC-like"/>
    <property type="match status" value="1"/>
</dbReference>
<dbReference type="Pfam" id="PF02518">
    <property type="entry name" value="HATPase_c"/>
    <property type="match status" value="1"/>
</dbReference>
<dbReference type="OrthoDB" id="9810730at2"/>
<name>A0A2S7CWQ8_9XANT</name>
<reference evidence="12 15" key="2">
    <citation type="submission" date="2024-11" db="EMBL/GenBank/DDBJ databases">
        <title>Genome sequencing of Xanthomonas codiaei.</title>
        <authorList>
            <person name="Studholme D.J."/>
        </authorList>
    </citation>
    <scope>NUCLEOTIDE SEQUENCE [LARGE SCALE GENOMIC DNA]</scope>
    <source>
        <strain evidence="12 15">NCPPB 4350</strain>
    </source>
</reference>
<dbReference type="Pfam" id="PF00072">
    <property type="entry name" value="Response_reg"/>
    <property type="match status" value="3"/>
</dbReference>
<dbReference type="PROSITE" id="PS50110">
    <property type="entry name" value="RESPONSE_REGULATORY"/>
    <property type="match status" value="3"/>
</dbReference>
<feature type="region of interest" description="Disordered" evidence="8">
    <location>
        <begin position="300"/>
        <end position="323"/>
    </location>
</feature>
<feature type="transmembrane region" description="Helical" evidence="9">
    <location>
        <begin position="85"/>
        <end position="105"/>
    </location>
</feature>
<feature type="domain" description="Response regulatory" evidence="11">
    <location>
        <begin position="668"/>
        <end position="781"/>
    </location>
</feature>
<dbReference type="SMART" id="SM00065">
    <property type="entry name" value="GAF"/>
    <property type="match status" value="1"/>
</dbReference>
<dbReference type="FunFam" id="3.30.565.10:FF:000010">
    <property type="entry name" value="Sensor histidine kinase RcsC"/>
    <property type="match status" value="1"/>
</dbReference>
<dbReference type="PANTHER" id="PTHR45339:SF1">
    <property type="entry name" value="HYBRID SIGNAL TRANSDUCTION HISTIDINE KINASE J"/>
    <property type="match status" value="1"/>
</dbReference>
<dbReference type="Gene3D" id="3.40.50.2300">
    <property type="match status" value="3"/>
</dbReference>
<comment type="catalytic activity">
    <reaction evidence="1">
        <text>ATP + protein L-histidine = ADP + protein N-phospho-L-histidine.</text>
        <dbReference type="EC" id="2.7.13.3"/>
    </reaction>
</comment>
<dbReference type="EMBL" id="MDEC01000003">
    <property type="protein sequence ID" value="PPU66013.1"/>
    <property type="molecule type" value="Genomic_DNA"/>
</dbReference>
<reference evidence="13 14" key="1">
    <citation type="submission" date="2016-08" db="EMBL/GenBank/DDBJ databases">
        <authorList>
            <person name="Seilhamer J.J."/>
        </authorList>
    </citation>
    <scope>NUCLEOTIDE SEQUENCE [LARGE SCALE GENOMIC DNA]</scope>
    <source>
        <strain evidence="13 14">CFBP4690</strain>
    </source>
</reference>
<keyword evidence="9" id="KW-1133">Transmembrane helix</keyword>
<dbReference type="CDD" id="cd00156">
    <property type="entry name" value="REC"/>
    <property type="match status" value="2"/>
</dbReference>
<feature type="modified residue" description="4-aspartylphosphate" evidence="7">
    <location>
        <position position="717"/>
    </location>
</feature>
<dbReference type="InterPro" id="IPR003594">
    <property type="entry name" value="HATPase_dom"/>
</dbReference>
<dbReference type="InterPro" id="IPR005467">
    <property type="entry name" value="His_kinase_dom"/>
</dbReference>
<dbReference type="SMART" id="SM00387">
    <property type="entry name" value="HATPase_c"/>
    <property type="match status" value="1"/>
</dbReference>
<keyword evidence="15" id="KW-1185">Reference proteome</keyword>
<dbReference type="Pfam" id="PF13185">
    <property type="entry name" value="GAF_2"/>
    <property type="match status" value="1"/>
</dbReference>
<dbReference type="Proteomes" id="UP001637990">
    <property type="component" value="Unassembled WGS sequence"/>
</dbReference>
<dbReference type="SMART" id="SM00448">
    <property type="entry name" value="REC"/>
    <property type="match status" value="3"/>
</dbReference>
<dbReference type="PROSITE" id="PS50109">
    <property type="entry name" value="HIS_KIN"/>
    <property type="match status" value="1"/>
</dbReference>
<dbReference type="InterPro" id="IPR003661">
    <property type="entry name" value="HisK_dim/P_dom"/>
</dbReference>
<feature type="modified residue" description="4-aspartylphosphate" evidence="7">
    <location>
        <position position="985"/>
    </location>
</feature>
<sequence length="1055" mass="114419">MQNISTTRDRWIWACAGALMAGTLGAELVTPLGYAVWLTYFMAVGVTVFQNRPQVPIVVGVLSCMLLATGFHLAPPSTNSSFSSINRSIGGVSFLAMALVVTQAIRARRQAEVALWLQQAENTVEASLRGDQNPQDLADAAVRALCETLDAQVGALYRIEGDRLRLTGGAALPVDMPATLPSNAGQWGEVLQRAAVRRVRGVDAGHLQIASGLGQSACQELLLAPVTADGRVIGLLELGRVSDARPAATHEEDLLARCGENIGLALRTALLRAQLVALLEETQRQSEELQTQQEELRVANEELEEQSRSLQQSQSDLEQQQAELEQTNVQLEERTQALEAQKQALLVAQNQLVRNGNELATASRYKSEFLANMSHELRTPLNSALILAKLLADNKDGTLSAEQVKYAQAILSSNNDLLALINDILDLSKIEAGHVELADETVDTGSIVQRLRDTFEPLARQKGLTLEIQAEVGAPSQLVVDNQRLQQILKNLLANAVKFTEHGKVRLSIQAHTPGRVLFKVEDTGIGIAREQTEVIFEAFRQADGSTRRRYGGTGLGLSISRDLAQRMGGSIRVDSEPGRGSCFTLDLPTDGAPAEGVVLAHTDLAATASTSAAESAQLTHAGVATAARRGVVNGVTSTPPLPIPAAGAAPLQPALDDREQRLRPGRLILAVEDDTRFAQALVDLAHELDFDCVVAPNAEEALRLAADLRPSGILLDIGLPDASGLSVLERLKRDPATRHIPVHVVSALERSQIALELGAVGYLIKPATRELLAGAIRQLEETNARAVRRLLIVEDDSALRANLQLLLARDQLEIVAVGTIAEAMEQLAGSTFDCMVTDLALPDGSGYDLLERMAGNDAVAFPPVIVYTGRALTRDEEQQLRRYSKSIIIKGVRSPERLLDEVTLFLHSVEASLPSDQQRLLREARRRDAVLDGATVLLAEDDVRNIFALSSVLEPLGVTLEIARNGREALERLAVREVDLVLMDIMMPEMDGLTAMREIRANRQWQDLPIIALTAKAMADDRERCLEAGANDYIAKPIDVDKLVSLCRVWCSRQ</sequence>
<evidence type="ECO:0000313" key="13">
    <source>
        <dbReference type="EMBL" id="PPU66013.1"/>
    </source>
</evidence>
<feature type="modified residue" description="4-aspartylphosphate" evidence="7">
    <location>
        <position position="839"/>
    </location>
</feature>
<evidence type="ECO:0000256" key="8">
    <source>
        <dbReference type="SAM" id="MobiDB-lite"/>
    </source>
</evidence>
<feature type="compositionally biased region" description="Low complexity" evidence="8">
    <location>
        <begin position="308"/>
        <end position="323"/>
    </location>
</feature>
<dbReference type="PANTHER" id="PTHR45339">
    <property type="entry name" value="HYBRID SIGNAL TRANSDUCTION HISTIDINE KINASE J"/>
    <property type="match status" value="1"/>
</dbReference>
<gene>
    <name evidence="12" type="ORF">ACI6Q5_03710</name>
    <name evidence="13" type="ORF">XcodCFBP4690_03020</name>
</gene>
<evidence type="ECO:0000256" key="7">
    <source>
        <dbReference type="PROSITE-ProRule" id="PRU00169"/>
    </source>
</evidence>
<dbReference type="SUPFAM" id="SSF55781">
    <property type="entry name" value="GAF domain-like"/>
    <property type="match status" value="1"/>
</dbReference>
<dbReference type="PRINTS" id="PR00344">
    <property type="entry name" value="BCTRLSENSOR"/>
</dbReference>
<keyword evidence="5 13" id="KW-0418">Kinase</keyword>
<dbReference type="Gene3D" id="1.10.287.130">
    <property type="match status" value="1"/>
</dbReference>
<dbReference type="InterPro" id="IPR036097">
    <property type="entry name" value="HisK_dim/P_sf"/>
</dbReference>
<organism evidence="13 14">
    <name type="scientific">Xanthomonas codiaei</name>
    <dbReference type="NCBI Taxonomy" id="56463"/>
    <lineage>
        <taxon>Bacteria</taxon>
        <taxon>Pseudomonadati</taxon>
        <taxon>Pseudomonadota</taxon>
        <taxon>Gammaproteobacteria</taxon>
        <taxon>Lysobacterales</taxon>
        <taxon>Lysobacteraceae</taxon>
        <taxon>Xanthomonas</taxon>
    </lineage>
</organism>
<feature type="domain" description="Histidine kinase" evidence="10">
    <location>
        <begin position="372"/>
        <end position="592"/>
    </location>
</feature>
<keyword evidence="9" id="KW-0472">Membrane</keyword>
<feature type="transmembrane region" description="Helical" evidence="9">
    <location>
        <begin position="12"/>
        <end position="34"/>
    </location>
</feature>
<evidence type="ECO:0000256" key="3">
    <source>
        <dbReference type="ARBA" id="ARBA00022553"/>
    </source>
</evidence>
<evidence type="ECO:0000313" key="12">
    <source>
        <dbReference type="EMBL" id="MFO3704095.1"/>
    </source>
</evidence>
<dbReference type="CDD" id="cd00082">
    <property type="entry name" value="HisKA"/>
    <property type="match status" value="1"/>
</dbReference>
<evidence type="ECO:0000256" key="6">
    <source>
        <dbReference type="ARBA" id="ARBA00023012"/>
    </source>
</evidence>
<evidence type="ECO:0000256" key="4">
    <source>
        <dbReference type="ARBA" id="ARBA00022679"/>
    </source>
</evidence>
<keyword evidence="9" id="KW-0812">Transmembrane</keyword>
<keyword evidence="3 7" id="KW-0597">Phosphoprotein</keyword>
<keyword evidence="4" id="KW-0808">Transferase</keyword>
<evidence type="ECO:0000313" key="15">
    <source>
        <dbReference type="Proteomes" id="UP001637990"/>
    </source>
</evidence>
<dbReference type="CDD" id="cd16922">
    <property type="entry name" value="HATPase_EvgS-ArcB-TorS-like"/>
    <property type="match status" value="1"/>
</dbReference>
<dbReference type="Gene3D" id="3.30.450.40">
    <property type="match status" value="1"/>
</dbReference>
<dbReference type="Pfam" id="PF00512">
    <property type="entry name" value="HisKA"/>
    <property type="match status" value="1"/>
</dbReference>
<dbReference type="EMBL" id="JBJGBS010000009">
    <property type="protein sequence ID" value="MFO3704095.1"/>
    <property type="molecule type" value="Genomic_DNA"/>
</dbReference>
<protein>
    <recommendedName>
        <fullName evidence="2">histidine kinase</fullName>
        <ecNumber evidence="2">2.7.13.3</ecNumber>
    </recommendedName>
</protein>
<dbReference type="GO" id="GO:0000155">
    <property type="term" value="F:phosphorelay sensor kinase activity"/>
    <property type="evidence" value="ECO:0007669"/>
    <property type="project" value="InterPro"/>
</dbReference>
<dbReference type="EC" id="2.7.13.3" evidence="2"/>
<accession>A0A2S7CWQ8</accession>
<feature type="transmembrane region" description="Helical" evidence="9">
    <location>
        <begin position="54"/>
        <end position="73"/>
    </location>
</feature>
<dbReference type="SUPFAM" id="SSF47384">
    <property type="entry name" value="Homodimeric domain of signal transducing histidine kinase"/>
    <property type="match status" value="1"/>
</dbReference>
<dbReference type="Gene3D" id="3.30.565.10">
    <property type="entry name" value="Histidine kinase-like ATPase, C-terminal domain"/>
    <property type="match status" value="1"/>
</dbReference>
<proteinExistence type="predicted"/>
<dbReference type="SMART" id="SM00388">
    <property type="entry name" value="HisKA"/>
    <property type="match status" value="1"/>
</dbReference>
<evidence type="ECO:0000256" key="9">
    <source>
        <dbReference type="SAM" id="Phobius"/>
    </source>
</evidence>
<evidence type="ECO:0000259" key="11">
    <source>
        <dbReference type="PROSITE" id="PS50110"/>
    </source>
</evidence>
<evidence type="ECO:0000256" key="1">
    <source>
        <dbReference type="ARBA" id="ARBA00000085"/>
    </source>
</evidence>
<dbReference type="InterPro" id="IPR029016">
    <property type="entry name" value="GAF-like_dom_sf"/>
</dbReference>
<dbReference type="InterPro" id="IPR001789">
    <property type="entry name" value="Sig_transdc_resp-reg_receiver"/>
</dbReference>
<feature type="domain" description="Response regulatory" evidence="11">
    <location>
        <begin position="936"/>
        <end position="1052"/>
    </location>
</feature>
<dbReference type="Proteomes" id="UP000237872">
    <property type="component" value="Unassembled WGS sequence"/>
</dbReference>
<dbReference type="RefSeq" id="WP_104539579.1">
    <property type="nucleotide sequence ID" value="NZ_JBJGBS010000009.1"/>
</dbReference>
<evidence type="ECO:0000259" key="10">
    <source>
        <dbReference type="PROSITE" id="PS50109"/>
    </source>
</evidence>
<comment type="caution">
    <text evidence="13">The sequence shown here is derived from an EMBL/GenBank/DDBJ whole genome shotgun (WGS) entry which is preliminary data.</text>
</comment>
<evidence type="ECO:0000313" key="14">
    <source>
        <dbReference type="Proteomes" id="UP000237872"/>
    </source>
</evidence>
<dbReference type="InterPro" id="IPR004358">
    <property type="entry name" value="Sig_transdc_His_kin-like_C"/>
</dbReference>